<gene>
    <name evidence="1" type="ORF">T459_32305</name>
</gene>
<proteinExistence type="predicted"/>
<comment type="caution">
    <text evidence="1">The sequence shown here is derived from an EMBL/GenBank/DDBJ whole genome shotgun (WGS) entry which is preliminary data.</text>
</comment>
<dbReference type="EMBL" id="AYRZ02000022">
    <property type="protein sequence ID" value="PHT63885.1"/>
    <property type="molecule type" value="Genomic_DNA"/>
</dbReference>
<dbReference type="STRING" id="4072.A0A2G2Y2A9"/>
<dbReference type="InterPro" id="IPR023074">
    <property type="entry name" value="HMG_CoA_Rdtase_cat_sf"/>
</dbReference>
<evidence type="ECO:0000313" key="2">
    <source>
        <dbReference type="Proteomes" id="UP000222542"/>
    </source>
</evidence>
<sequence length="113" mass="12831">MKFRLSRRRQNRYEGLFREIRVKVKQLMKIMSDRNGKSVLCKATITGEVVEKVLKTSISGLVELNTIKNLTDSATVGALCGSNAHAANIISAIFIITGQDPTQNYIRKWERQY</sequence>
<accession>A0A2G2Y2A9</accession>
<dbReference type="AlphaFoldDB" id="A0A2G2Y2A9"/>
<dbReference type="GO" id="GO:0004420">
    <property type="term" value="F:hydroxymethylglutaryl-CoA reductase (NADPH) activity"/>
    <property type="evidence" value="ECO:0007669"/>
    <property type="project" value="InterPro"/>
</dbReference>
<keyword evidence="2" id="KW-1185">Reference proteome</keyword>
<protein>
    <submittedName>
        <fullName evidence="1">Uncharacterized protein</fullName>
    </submittedName>
</protein>
<dbReference type="Proteomes" id="UP000222542">
    <property type="component" value="Unassembled WGS sequence"/>
</dbReference>
<dbReference type="InterPro" id="IPR002202">
    <property type="entry name" value="HMG_CoA_Rdtase"/>
</dbReference>
<dbReference type="Pfam" id="PF00368">
    <property type="entry name" value="HMG-CoA_red"/>
    <property type="match status" value="1"/>
</dbReference>
<organism evidence="1 2">
    <name type="scientific">Capsicum annuum</name>
    <name type="common">Capsicum pepper</name>
    <dbReference type="NCBI Taxonomy" id="4072"/>
    <lineage>
        <taxon>Eukaryota</taxon>
        <taxon>Viridiplantae</taxon>
        <taxon>Streptophyta</taxon>
        <taxon>Embryophyta</taxon>
        <taxon>Tracheophyta</taxon>
        <taxon>Spermatophyta</taxon>
        <taxon>Magnoliopsida</taxon>
        <taxon>eudicotyledons</taxon>
        <taxon>Gunneridae</taxon>
        <taxon>Pentapetalae</taxon>
        <taxon>asterids</taxon>
        <taxon>lamiids</taxon>
        <taxon>Solanales</taxon>
        <taxon>Solanaceae</taxon>
        <taxon>Solanoideae</taxon>
        <taxon>Capsiceae</taxon>
        <taxon>Capsicum</taxon>
    </lineage>
</organism>
<dbReference type="PANTHER" id="PTHR10572:SF53">
    <property type="entry name" value="3-HYDROXY-3-METHYLGLUTARYL COENZYME A REDUCTASE"/>
    <property type="match status" value="1"/>
</dbReference>
<dbReference type="PANTHER" id="PTHR10572">
    <property type="entry name" value="3-HYDROXY-3-METHYLGLUTARYL-COENZYME A REDUCTASE"/>
    <property type="match status" value="1"/>
</dbReference>
<dbReference type="GO" id="GO:0015936">
    <property type="term" value="P:coenzyme A metabolic process"/>
    <property type="evidence" value="ECO:0007669"/>
    <property type="project" value="InterPro"/>
</dbReference>
<dbReference type="SUPFAM" id="SSF56542">
    <property type="entry name" value="Substrate-binding domain of HMG-CoA reductase"/>
    <property type="match status" value="1"/>
</dbReference>
<dbReference type="Gramene" id="PHT63885">
    <property type="protein sequence ID" value="PHT63885"/>
    <property type="gene ID" value="T459_32305"/>
</dbReference>
<evidence type="ECO:0000313" key="1">
    <source>
        <dbReference type="EMBL" id="PHT63885.1"/>
    </source>
</evidence>
<dbReference type="PROSITE" id="PS50065">
    <property type="entry name" value="HMG_COA_REDUCTASE_4"/>
    <property type="match status" value="1"/>
</dbReference>
<dbReference type="Gene3D" id="3.90.770.10">
    <property type="entry name" value="3-hydroxy-3-methylglutaryl-coenzyme A Reductase, Chain A, domain 2"/>
    <property type="match status" value="1"/>
</dbReference>
<dbReference type="InterPro" id="IPR009029">
    <property type="entry name" value="HMG_CoA_Rdtase_sub-bd_dom_sf"/>
</dbReference>
<reference evidence="1 2" key="2">
    <citation type="journal article" date="2017" name="Genome Biol.">
        <title>New reference genome sequences of hot pepper reveal the massive evolution of plant disease-resistance genes by retroduplication.</title>
        <authorList>
            <person name="Kim S."/>
            <person name="Park J."/>
            <person name="Yeom S.I."/>
            <person name="Kim Y.M."/>
            <person name="Seo E."/>
            <person name="Kim K.T."/>
            <person name="Kim M.S."/>
            <person name="Lee J.M."/>
            <person name="Cheong K."/>
            <person name="Shin H.S."/>
            <person name="Kim S.B."/>
            <person name="Han K."/>
            <person name="Lee J."/>
            <person name="Park M."/>
            <person name="Lee H.A."/>
            <person name="Lee H.Y."/>
            <person name="Lee Y."/>
            <person name="Oh S."/>
            <person name="Lee J.H."/>
            <person name="Choi E."/>
            <person name="Choi E."/>
            <person name="Lee S.E."/>
            <person name="Jeon J."/>
            <person name="Kim H."/>
            <person name="Choi G."/>
            <person name="Song H."/>
            <person name="Lee J."/>
            <person name="Lee S.C."/>
            <person name="Kwon J.K."/>
            <person name="Lee H.Y."/>
            <person name="Koo N."/>
            <person name="Hong Y."/>
            <person name="Kim R.W."/>
            <person name="Kang W.H."/>
            <person name="Huh J.H."/>
            <person name="Kang B.C."/>
            <person name="Yang T.J."/>
            <person name="Lee Y.H."/>
            <person name="Bennetzen J.L."/>
            <person name="Choi D."/>
        </authorList>
    </citation>
    <scope>NUCLEOTIDE SEQUENCE [LARGE SCALE GENOMIC DNA]</scope>
    <source>
        <strain evidence="2">cv. CM334</strain>
    </source>
</reference>
<name>A0A2G2Y2A9_CAPAN</name>
<reference evidence="1 2" key="1">
    <citation type="journal article" date="2014" name="Nat. Genet.">
        <title>Genome sequence of the hot pepper provides insights into the evolution of pungency in Capsicum species.</title>
        <authorList>
            <person name="Kim S."/>
            <person name="Park M."/>
            <person name="Yeom S.I."/>
            <person name="Kim Y.M."/>
            <person name="Lee J.M."/>
            <person name="Lee H.A."/>
            <person name="Seo E."/>
            <person name="Choi J."/>
            <person name="Cheong K."/>
            <person name="Kim K.T."/>
            <person name="Jung K."/>
            <person name="Lee G.W."/>
            <person name="Oh S.K."/>
            <person name="Bae C."/>
            <person name="Kim S.B."/>
            <person name="Lee H.Y."/>
            <person name="Kim S.Y."/>
            <person name="Kim M.S."/>
            <person name="Kang B.C."/>
            <person name="Jo Y.D."/>
            <person name="Yang H.B."/>
            <person name="Jeong H.J."/>
            <person name="Kang W.H."/>
            <person name="Kwon J.K."/>
            <person name="Shin C."/>
            <person name="Lim J.Y."/>
            <person name="Park J.H."/>
            <person name="Huh J.H."/>
            <person name="Kim J.S."/>
            <person name="Kim B.D."/>
            <person name="Cohen O."/>
            <person name="Paran I."/>
            <person name="Suh M.C."/>
            <person name="Lee S.B."/>
            <person name="Kim Y.K."/>
            <person name="Shin Y."/>
            <person name="Noh S.J."/>
            <person name="Park J."/>
            <person name="Seo Y.S."/>
            <person name="Kwon S.Y."/>
            <person name="Kim H.A."/>
            <person name="Park J.M."/>
            <person name="Kim H.J."/>
            <person name="Choi S.B."/>
            <person name="Bosland P.W."/>
            <person name="Reeves G."/>
            <person name="Jo S.H."/>
            <person name="Lee B.W."/>
            <person name="Cho H.T."/>
            <person name="Choi H.S."/>
            <person name="Lee M.S."/>
            <person name="Yu Y."/>
            <person name="Do Choi Y."/>
            <person name="Park B.S."/>
            <person name="van Deynze A."/>
            <person name="Ashrafi H."/>
            <person name="Hill T."/>
            <person name="Kim W.T."/>
            <person name="Pai H.S."/>
            <person name="Ahn H.K."/>
            <person name="Yeam I."/>
            <person name="Giovannoni J.J."/>
            <person name="Rose J.K."/>
            <person name="Sorensen I."/>
            <person name="Lee S.J."/>
            <person name="Kim R.W."/>
            <person name="Choi I.Y."/>
            <person name="Choi B.S."/>
            <person name="Lim J.S."/>
            <person name="Lee Y.H."/>
            <person name="Choi D."/>
        </authorList>
    </citation>
    <scope>NUCLEOTIDE SEQUENCE [LARGE SCALE GENOMIC DNA]</scope>
    <source>
        <strain evidence="2">cv. CM334</strain>
    </source>
</reference>